<dbReference type="InterPro" id="IPR039569">
    <property type="entry name" value="FAS1-like_DH_region"/>
</dbReference>
<dbReference type="EMBL" id="CADCTH010000445">
    <property type="protein sequence ID" value="CAA9279651.1"/>
    <property type="molecule type" value="Genomic_DNA"/>
</dbReference>
<dbReference type="GO" id="GO:0019171">
    <property type="term" value="F:(3R)-hydroxyacyl-[acyl-carrier-protein] dehydratase activity"/>
    <property type="evidence" value="ECO:0007669"/>
    <property type="project" value="TreeGrafter"/>
</dbReference>
<evidence type="ECO:0000259" key="2">
    <source>
        <dbReference type="Pfam" id="PF13452"/>
    </source>
</evidence>
<dbReference type="Gene3D" id="3.10.129.10">
    <property type="entry name" value="Hotdog Thioesterase"/>
    <property type="match status" value="2"/>
</dbReference>
<organism evidence="3">
    <name type="scientific">uncultured Actinomycetospora sp</name>
    <dbReference type="NCBI Taxonomy" id="1135996"/>
    <lineage>
        <taxon>Bacteria</taxon>
        <taxon>Bacillati</taxon>
        <taxon>Actinomycetota</taxon>
        <taxon>Actinomycetes</taxon>
        <taxon>Pseudonocardiales</taxon>
        <taxon>Pseudonocardiaceae</taxon>
        <taxon>Actinomycetospora</taxon>
        <taxon>environmental samples</taxon>
    </lineage>
</organism>
<dbReference type="AlphaFoldDB" id="A0A6J4JHW3"/>
<name>A0A6J4JHW3_9PSEU</name>
<feature type="region of interest" description="Disordered" evidence="1">
    <location>
        <begin position="1"/>
        <end position="22"/>
    </location>
</feature>
<protein>
    <submittedName>
        <fullName evidence="3">COGs COG3777</fullName>
    </submittedName>
</protein>
<evidence type="ECO:0000256" key="1">
    <source>
        <dbReference type="SAM" id="MobiDB-lite"/>
    </source>
</evidence>
<proteinExistence type="predicted"/>
<reference evidence="3" key="1">
    <citation type="submission" date="2020-02" db="EMBL/GenBank/DDBJ databases">
        <authorList>
            <person name="Meier V. D."/>
        </authorList>
    </citation>
    <scope>NUCLEOTIDE SEQUENCE</scope>
    <source>
        <strain evidence="3">AVDCRST_MAG54</strain>
    </source>
</reference>
<dbReference type="InterPro" id="IPR029069">
    <property type="entry name" value="HotDog_dom_sf"/>
</dbReference>
<dbReference type="PANTHER" id="PTHR28152">
    <property type="entry name" value="HYDROXYACYL-THIOESTER DEHYDRATASE TYPE 2, MITOCHONDRIAL"/>
    <property type="match status" value="1"/>
</dbReference>
<evidence type="ECO:0000313" key="3">
    <source>
        <dbReference type="EMBL" id="CAA9279651.1"/>
    </source>
</evidence>
<dbReference type="PANTHER" id="PTHR28152:SF1">
    <property type="entry name" value="HYDROXYACYL-THIOESTER DEHYDRATASE TYPE 2, MITOCHONDRIAL"/>
    <property type="match status" value="1"/>
</dbReference>
<dbReference type="SUPFAM" id="SSF54637">
    <property type="entry name" value="Thioesterase/thiol ester dehydrase-isomerase"/>
    <property type="match status" value="2"/>
</dbReference>
<dbReference type="InterPro" id="IPR052741">
    <property type="entry name" value="Mitochondrial_HTD2"/>
</dbReference>
<gene>
    <name evidence="3" type="ORF">AVDCRST_MAG54-3492</name>
</gene>
<dbReference type="Pfam" id="PF13452">
    <property type="entry name" value="FAS1_DH_region"/>
    <property type="match status" value="1"/>
</dbReference>
<accession>A0A6J4JHW3</accession>
<feature type="domain" description="FAS1-like dehydratase" evidence="2">
    <location>
        <begin position="79"/>
        <end position="142"/>
    </location>
</feature>
<sequence length="303" mass="32516">MGEVDLAAATADWSPAPESTTGGTTAWAVAAFSGLLDLPPVAAEGEELPPFWHWFGFLDHPRQDELGDDGHPAAGRFLPPVPHRRRMIAGGRLEVRSPMRVGETLRRTTSLAGRDVKHGRSGAMLLVTLRHEFARDDEVLVVEEQDVVYRSQPPGTARGIAAPEAPGAAPDPGPEAVELTPSETLLFRFSALTHNPHRIHYDAPYATGVEGYPGLVVHGPLLALMLAEIPRRHRAGRGLARCDYRLARPVFAGARVRADHLADPAPSDATDDAAAALRVACGVPGAPPSITATITFEPQEHRR</sequence>